<dbReference type="EMBL" id="CP028271">
    <property type="protein sequence ID" value="QHM72118.1"/>
    <property type="molecule type" value="Genomic_DNA"/>
</dbReference>
<dbReference type="KEGG" id="mint:C7M51_02418"/>
<evidence type="ECO:0000313" key="1">
    <source>
        <dbReference type="EMBL" id="QHM72118.1"/>
    </source>
</evidence>
<dbReference type="Proteomes" id="UP000464053">
    <property type="component" value="Chromosome"/>
</dbReference>
<dbReference type="AlphaFoldDB" id="A0A6P1Q298"/>
<accession>A0A6P1Q298</accession>
<gene>
    <name evidence="1" type="ORF">C7M51_02418</name>
</gene>
<organism evidence="1 2">
    <name type="scientific">Mixta intestinalis</name>
    <dbReference type="NCBI Taxonomy" id="1615494"/>
    <lineage>
        <taxon>Bacteria</taxon>
        <taxon>Pseudomonadati</taxon>
        <taxon>Pseudomonadota</taxon>
        <taxon>Gammaproteobacteria</taxon>
        <taxon>Enterobacterales</taxon>
        <taxon>Erwiniaceae</taxon>
        <taxon>Mixta</taxon>
    </lineage>
</organism>
<reference evidence="1 2" key="1">
    <citation type="submission" date="2018-03" db="EMBL/GenBank/DDBJ databases">
        <title>Pantoea intestinalis SRCM103226 isolated form the mealworm.</title>
        <authorList>
            <person name="Jeong D.-Y."/>
            <person name="Kim J.W."/>
        </authorList>
    </citation>
    <scope>NUCLEOTIDE SEQUENCE [LARGE SCALE GENOMIC DNA]</scope>
    <source>
        <strain evidence="1 2">SRCM103226</strain>
    </source>
</reference>
<proteinExistence type="predicted"/>
<evidence type="ECO:0000313" key="2">
    <source>
        <dbReference type="Proteomes" id="UP000464053"/>
    </source>
</evidence>
<sequence length="29" mass="3440">MKRHYKNCDISSQNSNICQTFIFMQEMAA</sequence>
<keyword evidence="2" id="KW-1185">Reference proteome</keyword>
<name>A0A6P1Q298_9GAMM</name>
<protein>
    <submittedName>
        <fullName evidence="1">Uncharacterized protein</fullName>
    </submittedName>
</protein>